<comment type="caution">
    <text evidence="1">The sequence shown here is derived from an EMBL/GenBank/DDBJ whole genome shotgun (WGS) entry which is preliminary data.</text>
</comment>
<protein>
    <submittedName>
        <fullName evidence="1">DUF4867 family protein</fullName>
    </submittedName>
</protein>
<name>A0A9D1P2D1_9FIRM</name>
<dbReference type="InterPro" id="IPR032358">
    <property type="entry name" value="DUF4867"/>
</dbReference>
<sequence length="223" mass="25216">MEKLRELKALNPELKLYSVEDPEFTEYGKIVTGYDFGEILEIMNRRAIPAEGNVYVAKDEEMMKTAASAAISERFYGHMPIEIGYCNGNSYQLNAFEYHKGSEIDIPATDLVLMLGRLQQIRHNQFSSEDVRAFYVPAGTAVELYQTTLHFAPSRVEESGFRCVVILPDGTNLPLEKMPAPENEEDRLLWMQNKWLIAHKESVPASKGACVGITGINPELRIR</sequence>
<proteinExistence type="predicted"/>
<dbReference type="EMBL" id="DVOO01000016">
    <property type="protein sequence ID" value="HIV25308.1"/>
    <property type="molecule type" value="Genomic_DNA"/>
</dbReference>
<evidence type="ECO:0000313" key="2">
    <source>
        <dbReference type="Proteomes" id="UP000824169"/>
    </source>
</evidence>
<evidence type="ECO:0000313" key="1">
    <source>
        <dbReference type="EMBL" id="HIV25308.1"/>
    </source>
</evidence>
<dbReference type="Pfam" id="PF16161">
    <property type="entry name" value="DUF4867"/>
    <property type="match status" value="1"/>
</dbReference>
<reference evidence="1" key="2">
    <citation type="journal article" date="2021" name="PeerJ">
        <title>Extensive microbial diversity within the chicken gut microbiome revealed by metagenomics and culture.</title>
        <authorList>
            <person name="Gilroy R."/>
            <person name="Ravi A."/>
            <person name="Getino M."/>
            <person name="Pursley I."/>
            <person name="Horton D.L."/>
            <person name="Alikhan N.F."/>
            <person name="Baker D."/>
            <person name="Gharbi K."/>
            <person name="Hall N."/>
            <person name="Watson M."/>
            <person name="Adriaenssens E.M."/>
            <person name="Foster-Nyarko E."/>
            <person name="Jarju S."/>
            <person name="Secka A."/>
            <person name="Antonio M."/>
            <person name="Oren A."/>
            <person name="Chaudhuri R.R."/>
            <person name="La Ragione R."/>
            <person name="Hildebrand F."/>
            <person name="Pallen M.J."/>
        </authorList>
    </citation>
    <scope>NUCLEOTIDE SEQUENCE</scope>
    <source>
        <strain evidence="1">CHK188-20938</strain>
    </source>
</reference>
<reference evidence="1" key="1">
    <citation type="submission" date="2020-10" db="EMBL/GenBank/DDBJ databases">
        <authorList>
            <person name="Gilroy R."/>
        </authorList>
    </citation>
    <scope>NUCLEOTIDE SEQUENCE</scope>
    <source>
        <strain evidence="1">CHK188-20938</strain>
    </source>
</reference>
<organism evidence="1 2">
    <name type="scientific">Candidatus Scatomonas pullistercoris</name>
    <dbReference type="NCBI Taxonomy" id="2840920"/>
    <lineage>
        <taxon>Bacteria</taxon>
        <taxon>Bacillati</taxon>
        <taxon>Bacillota</taxon>
        <taxon>Clostridia</taxon>
        <taxon>Lachnospirales</taxon>
        <taxon>Lachnospiraceae</taxon>
        <taxon>Lachnospiraceae incertae sedis</taxon>
        <taxon>Candidatus Scatomonas</taxon>
    </lineage>
</organism>
<dbReference type="Proteomes" id="UP000824169">
    <property type="component" value="Unassembled WGS sequence"/>
</dbReference>
<accession>A0A9D1P2D1</accession>
<gene>
    <name evidence="1" type="ORF">IAB71_05910</name>
</gene>
<dbReference type="AlphaFoldDB" id="A0A9D1P2D1"/>